<dbReference type="PIRSF" id="PIRSF000732">
    <property type="entry name" value="PTS_enzyme_I"/>
    <property type="match status" value="1"/>
</dbReference>
<dbReference type="Pfam" id="PF00391">
    <property type="entry name" value="PEP-utilizers"/>
    <property type="match status" value="1"/>
</dbReference>
<dbReference type="EMBL" id="JAUSQZ010000001">
    <property type="protein sequence ID" value="MDP9831208.1"/>
    <property type="molecule type" value="Genomic_DNA"/>
</dbReference>
<dbReference type="PANTHER" id="PTHR46244">
    <property type="entry name" value="PHOSPHOENOLPYRUVATE-PROTEIN PHOSPHOTRANSFERASE"/>
    <property type="match status" value="1"/>
</dbReference>
<dbReference type="NCBIfam" id="TIGR01417">
    <property type="entry name" value="PTS_I_fam"/>
    <property type="match status" value="1"/>
</dbReference>
<comment type="catalytic activity">
    <reaction evidence="1 17">
        <text>L-histidyl-[protein] + phosphoenolpyruvate = N(pros)-phospho-L-histidyl-[protein] + pyruvate</text>
        <dbReference type="Rhea" id="RHEA:23880"/>
        <dbReference type="Rhea" id="RHEA-COMP:9745"/>
        <dbReference type="Rhea" id="RHEA-COMP:9746"/>
        <dbReference type="ChEBI" id="CHEBI:15361"/>
        <dbReference type="ChEBI" id="CHEBI:29979"/>
        <dbReference type="ChEBI" id="CHEBI:58702"/>
        <dbReference type="ChEBI" id="CHEBI:64837"/>
        <dbReference type="EC" id="2.7.3.9"/>
    </reaction>
</comment>
<evidence type="ECO:0000256" key="11">
    <source>
        <dbReference type="ARBA" id="ARBA00022679"/>
    </source>
</evidence>
<comment type="function">
    <text evidence="3 17">General (non sugar-specific) component of the phosphoenolpyruvate-dependent sugar phosphotransferase system (sugar PTS). This major carbohydrate active-transport system catalyzes the phosphorylation of incoming sugar substrates concomitantly with their translocation across the cell membrane. Enzyme I transfers the phosphoryl group from phosphoenolpyruvate (PEP) to the phosphoryl carrier protein (HPr).</text>
</comment>
<dbReference type="InterPro" id="IPR006318">
    <property type="entry name" value="PTS_EI-like"/>
</dbReference>
<feature type="region of interest" description="Disordered" evidence="18">
    <location>
        <begin position="1"/>
        <end position="39"/>
    </location>
</feature>
<sequence>MPTRIEGLGVSPGTAHGPVARLAPPPRPPAGEQPGADPAAELGRVGAALEQVAVLLSERAVQVGGEAGDVLTATALMARDPSLIASVKGLLEQGRPTAAALDAAVESVCDVLAGLGGYMAERVSDLRDVRNRALAVLLDLPMPGIPHPGHPFVLVGHDLSPADTATLDPAEVLAIVTVEGGPTSHTAILAKGLGVPAVVQAVSAAGLTDGSTVVVDGSTGLVTVDPSPELVAAVAEQARVRKALAATGSGPGRTADDVPVALLANIATVEDARRAGALDCEGVGLFRTEGLYLGRQSAPSLEEQEASYREVLGYFTGRKVVVRTLDAGADKPLAFVDHGDEENPALGLRGLRVSWKNPGLLQTQLEALGRAAAAVDTEVWVMAPMVATPSEATGFVEAARAAGLSVAGAMIEVPAAALRASRVLATVDFVSIGTNDLAQYTFAADRMQGELAGLLDPWQPALLDLIAAVGEAGSSRAVPVGVCGEAAGDPLLACVLVGLGVRSLSMAPGLVATVRLVLAAHSLAECRAMAEAARDADDATSARAAVRALVKESVTALL</sequence>
<evidence type="ECO:0000256" key="5">
    <source>
        <dbReference type="ARBA" id="ARBA00007837"/>
    </source>
</evidence>
<evidence type="ECO:0000256" key="15">
    <source>
        <dbReference type="ARBA" id="ARBA00022842"/>
    </source>
</evidence>
<name>A0ABT9PES3_9ACTN</name>
<dbReference type="InterPro" id="IPR008731">
    <property type="entry name" value="PTS_EIN"/>
</dbReference>
<evidence type="ECO:0000259" key="19">
    <source>
        <dbReference type="Pfam" id="PF00391"/>
    </source>
</evidence>
<evidence type="ECO:0000256" key="4">
    <source>
        <dbReference type="ARBA" id="ARBA00004496"/>
    </source>
</evidence>
<dbReference type="InterPro" id="IPR050499">
    <property type="entry name" value="PEP-utilizing_PTS_enzyme"/>
</dbReference>
<keyword evidence="12 17" id="KW-0598">Phosphotransferase system</keyword>
<comment type="subcellular location">
    <subcellularLocation>
        <location evidence="4 17">Cytoplasm</location>
    </subcellularLocation>
</comment>
<accession>A0ABT9PES3</accession>
<dbReference type="InterPro" id="IPR036637">
    <property type="entry name" value="Phosphohistidine_dom_sf"/>
</dbReference>
<evidence type="ECO:0000256" key="8">
    <source>
        <dbReference type="ARBA" id="ARBA00022448"/>
    </source>
</evidence>
<dbReference type="RefSeq" id="WP_307250753.1">
    <property type="nucleotide sequence ID" value="NZ_JAUSQZ010000001.1"/>
</dbReference>
<dbReference type="Proteomes" id="UP001235712">
    <property type="component" value="Unassembled WGS sequence"/>
</dbReference>
<dbReference type="SUPFAM" id="SSF47831">
    <property type="entry name" value="Enzyme I of the PEP:sugar phosphotransferase system HPr-binding (sub)domain"/>
    <property type="match status" value="1"/>
</dbReference>
<comment type="similarity">
    <text evidence="5 17">Belongs to the PEP-utilizing enzyme family.</text>
</comment>
<evidence type="ECO:0000256" key="1">
    <source>
        <dbReference type="ARBA" id="ARBA00000683"/>
    </source>
</evidence>
<dbReference type="SUPFAM" id="SSF51621">
    <property type="entry name" value="Phosphoenolpyruvate/pyruvate domain"/>
    <property type="match status" value="1"/>
</dbReference>
<feature type="domain" description="PEP-utilising enzyme mobile" evidence="19">
    <location>
        <begin position="152"/>
        <end position="220"/>
    </location>
</feature>
<evidence type="ECO:0000256" key="12">
    <source>
        <dbReference type="ARBA" id="ARBA00022683"/>
    </source>
</evidence>
<keyword evidence="15 17" id="KW-0460">Magnesium</keyword>
<dbReference type="Gene3D" id="1.10.274.10">
    <property type="entry name" value="PtsI, HPr-binding domain"/>
    <property type="match status" value="1"/>
</dbReference>
<dbReference type="InterPro" id="IPR040442">
    <property type="entry name" value="Pyrv_kinase-like_dom_sf"/>
</dbReference>
<dbReference type="PROSITE" id="PS00742">
    <property type="entry name" value="PEP_ENZYMES_2"/>
    <property type="match status" value="1"/>
</dbReference>
<dbReference type="InterPro" id="IPR036618">
    <property type="entry name" value="PtsI_HPr-bd_sf"/>
</dbReference>
<dbReference type="Pfam" id="PF05524">
    <property type="entry name" value="PEP-utilisers_N"/>
    <property type="match status" value="1"/>
</dbReference>
<evidence type="ECO:0000256" key="9">
    <source>
        <dbReference type="ARBA" id="ARBA00022490"/>
    </source>
</evidence>
<dbReference type="InterPro" id="IPR008279">
    <property type="entry name" value="PEP-util_enz_mobile_dom"/>
</dbReference>
<dbReference type="PRINTS" id="PR01736">
    <property type="entry name" value="PHPHTRNFRASE"/>
</dbReference>
<evidence type="ECO:0000256" key="3">
    <source>
        <dbReference type="ARBA" id="ARBA00002728"/>
    </source>
</evidence>
<keyword evidence="11 17" id="KW-0808">Transferase</keyword>
<evidence type="ECO:0000256" key="18">
    <source>
        <dbReference type="SAM" id="MobiDB-lite"/>
    </source>
</evidence>
<keyword evidence="23" id="KW-1185">Reference proteome</keyword>
<evidence type="ECO:0000256" key="2">
    <source>
        <dbReference type="ARBA" id="ARBA00001946"/>
    </source>
</evidence>
<dbReference type="InterPro" id="IPR023151">
    <property type="entry name" value="PEP_util_CS"/>
</dbReference>
<feature type="domain" description="Phosphotransferase system enzyme I N-terminal" evidence="21">
    <location>
        <begin position="6"/>
        <end position="122"/>
    </location>
</feature>
<comment type="cofactor">
    <cofactor evidence="2 17">
        <name>Mg(2+)</name>
        <dbReference type="ChEBI" id="CHEBI:18420"/>
    </cofactor>
</comment>
<evidence type="ECO:0000256" key="17">
    <source>
        <dbReference type="PIRNR" id="PIRNR000732"/>
    </source>
</evidence>
<evidence type="ECO:0000256" key="13">
    <source>
        <dbReference type="ARBA" id="ARBA00022723"/>
    </source>
</evidence>
<keyword evidence="8 17" id="KW-0813">Transport</keyword>
<protein>
    <recommendedName>
        <fullName evidence="7 17">Phosphoenolpyruvate-protein phosphotransferase</fullName>
        <ecNumber evidence="6 17">2.7.3.9</ecNumber>
    </recommendedName>
    <alternativeName>
        <fullName evidence="16 17">Phosphotransferase system, enzyme I</fullName>
    </alternativeName>
</protein>
<dbReference type="InterPro" id="IPR024692">
    <property type="entry name" value="PTS_EI"/>
</dbReference>
<evidence type="ECO:0000256" key="14">
    <source>
        <dbReference type="ARBA" id="ARBA00022777"/>
    </source>
</evidence>
<evidence type="ECO:0000256" key="10">
    <source>
        <dbReference type="ARBA" id="ARBA00022597"/>
    </source>
</evidence>
<proteinExistence type="inferred from homology"/>
<evidence type="ECO:0000259" key="21">
    <source>
        <dbReference type="Pfam" id="PF05524"/>
    </source>
</evidence>
<dbReference type="GO" id="GO:0008965">
    <property type="term" value="F:phosphoenolpyruvate-protein phosphotransferase activity"/>
    <property type="evidence" value="ECO:0007669"/>
    <property type="project" value="UniProtKB-EC"/>
</dbReference>
<keyword evidence="13 17" id="KW-0479">Metal-binding</keyword>
<evidence type="ECO:0000256" key="6">
    <source>
        <dbReference type="ARBA" id="ARBA00012232"/>
    </source>
</evidence>
<dbReference type="PANTHER" id="PTHR46244:SF3">
    <property type="entry name" value="PHOSPHOENOLPYRUVATE-PROTEIN PHOSPHOTRANSFERASE"/>
    <property type="match status" value="1"/>
</dbReference>
<organism evidence="22 23">
    <name type="scientific">Kineosporia succinea</name>
    <dbReference type="NCBI Taxonomy" id="84632"/>
    <lineage>
        <taxon>Bacteria</taxon>
        <taxon>Bacillati</taxon>
        <taxon>Actinomycetota</taxon>
        <taxon>Actinomycetes</taxon>
        <taxon>Kineosporiales</taxon>
        <taxon>Kineosporiaceae</taxon>
        <taxon>Kineosporia</taxon>
    </lineage>
</organism>
<dbReference type="Pfam" id="PF02896">
    <property type="entry name" value="PEP-utilizers_C"/>
    <property type="match status" value="1"/>
</dbReference>
<keyword evidence="14 17" id="KW-0418">Kinase</keyword>
<evidence type="ECO:0000313" key="23">
    <source>
        <dbReference type="Proteomes" id="UP001235712"/>
    </source>
</evidence>
<evidence type="ECO:0000259" key="20">
    <source>
        <dbReference type="Pfam" id="PF02896"/>
    </source>
</evidence>
<comment type="caution">
    <text evidence="22">The sequence shown here is derived from an EMBL/GenBank/DDBJ whole genome shotgun (WGS) entry which is preliminary data.</text>
</comment>
<dbReference type="EC" id="2.7.3.9" evidence="6 17"/>
<feature type="domain" description="PEP-utilising enzyme C-terminal" evidence="20">
    <location>
        <begin position="249"/>
        <end position="520"/>
    </location>
</feature>
<dbReference type="InterPro" id="IPR015813">
    <property type="entry name" value="Pyrv/PenolPyrv_kinase-like_dom"/>
</dbReference>
<gene>
    <name evidence="22" type="ORF">J2S57_006957</name>
</gene>
<evidence type="ECO:0000256" key="7">
    <source>
        <dbReference type="ARBA" id="ARBA00016544"/>
    </source>
</evidence>
<dbReference type="SUPFAM" id="SSF52009">
    <property type="entry name" value="Phosphohistidine domain"/>
    <property type="match status" value="1"/>
</dbReference>
<dbReference type="Gene3D" id="3.20.20.60">
    <property type="entry name" value="Phosphoenolpyruvate-binding domains"/>
    <property type="match status" value="1"/>
</dbReference>
<dbReference type="InterPro" id="IPR000121">
    <property type="entry name" value="PEP_util_C"/>
</dbReference>
<keyword evidence="10 17" id="KW-0762">Sugar transport</keyword>
<reference evidence="22 23" key="1">
    <citation type="submission" date="2023-07" db="EMBL/GenBank/DDBJ databases">
        <title>Sequencing the genomes of 1000 actinobacteria strains.</title>
        <authorList>
            <person name="Klenk H.-P."/>
        </authorList>
    </citation>
    <scope>NUCLEOTIDE SEQUENCE [LARGE SCALE GENOMIC DNA]</scope>
    <source>
        <strain evidence="22 23">DSM 44388</strain>
    </source>
</reference>
<evidence type="ECO:0000313" key="22">
    <source>
        <dbReference type="EMBL" id="MDP9831208.1"/>
    </source>
</evidence>
<dbReference type="Gene3D" id="3.50.30.10">
    <property type="entry name" value="Phosphohistidine domain"/>
    <property type="match status" value="1"/>
</dbReference>
<keyword evidence="9 17" id="KW-0963">Cytoplasm</keyword>
<evidence type="ECO:0000256" key="16">
    <source>
        <dbReference type="ARBA" id="ARBA00033235"/>
    </source>
</evidence>